<comment type="similarity">
    <text evidence="1 5">Belongs to the GPN-loop GTPase family.</text>
</comment>
<evidence type="ECO:0000256" key="3">
    <source>
        <dbReference type="ARBA" id="ARBA00022801"/>
    </source>
</evidence>
<dbReference type="GO" id="GO:0005737">
    <property type="term" value="C:cytoplasm"/>
    <property type="evidence" value="ECO:0007669"/>
    <property type="project" value="TreeGrafter"/>
</dbReference>
<keyword evidence="4 5" id="KW-0342">GTP-binding</keyword>
<sequence>MAPYGQVVIGHPGCGKSTYCNGMNQFLNSIGRMSFVINLDPANDRLPYDVEIDIRDYITLEEIMDQEGLGPNGGLIYALEIFGSKINLFTKQIKKLINDKESCYLIFDCPGQVELFTNNDVFNHLFNHLVKELDMRLCVVSLVDCINIIKPSQYISILLLTLRSMLQLDLPQVNIFSKIDLLKNLIEQEVYKDGDDDDEEFKNGLPFDLNYYTQVQDLSYLLPYLNNEENNYNSCLQSKLEFNKNYNKLTKAISELIEDFGLISFEVLSIEDKKSMINILSIIDKANGYVFGTNELGGDNIWQSVLTENKLNNNYIDIQERWVDEKEKYDSIELKERSNLLEKLQQKPLDVEQDYEQALKEWQKITK</sequence>
<dbReference type="STRING" id="669874.A0A1E4TSG8"/>
<comment type="function">
    <text evidence="5">Small GTPase required for proper localization of RNA polymerase II and III (RNAPII and RNAPIII). May act at an RNAP assembly step prior to nuclear import.</text>
</comment>
<accession>A0A1E4TSG8</accession>
<evidence type="ECO:0000313" key="7">
    <source>
        <dbReference type="Proteomes" id="UP000094236"/>
    </source>
</evidence>
<keyword evidence="2 5" id="KW-0547">Nucleotide-binding</keyword>
<evidence type="ECO:0000256" key="5">
    <source>
        <dbReference type="RuleBase" id="RU365059"/>
    </source>
</evidence>
<reference evidence="7" key="1">
    <citation type="submission" date="2016-05" db="EMBL/GenBank/DDBJ databases">
        <title>Comparative genomics of biotechnologically important yeasts.</title>
        <authorList>
            <consortium name="DOE Joint Genome Institute"/>
            <person name="Riley R."/>
            <person name="Haridas S."/>
            <person name="Wolfe K.H."/>
            <person name="Lopes M.R."/>
            <person name="Hittinger C.T."/>
            <person name="Goker M."/>
            <person name="Salamov A."/>
            <person name="Wisecaver J."/>
            <person name="Long T.M."/>
            <person name="Aerts A.L."/>
            <person name="Barry K."/>
            <person name="Choi C."/>
            <person name="Clum A."/>
            <person name="Coughlan A.Y."/>
            <person name="Deshpande S."/>
            <person name="Douglass A.P."/>
            <person name="Hanson S.J."/>
            <person name="Klenk H.-P."/>
            <person name="Labutti K."/>
            <person name="Lapidus A."/>
            <person name="Lindquist E."/>
            <person name="Lipzen A."/>
            <person name="Meier-Kolthoff J.P."/>
            <person name="Ohm R.A."/>
            <person name="Otillar R.P."/>
            <person name="Pangilinan J."/>
            <person name="Peng Y."/>
            <person name="Rokas A."/>
            <person name="Rosa C.A."/>
            <person name="Scheuner C."/>
            <person name="Sibirny A.A."/>
            <person name="Slot J.C."/>
            <person name="Stielow J.B."/>
            <person name="Sun H."/>
            <person name="Kurtzman C.P."/>
            <person name="Blackwell M."/>
            <person name="Grigoriev I.V."/>
            <person name="Jeffries T.W."/>
        </authorList>
    </citation>
    <scope>NUCLEOTIDE SEQUENCE [LARGE SCALE GENOMIC DNA]</scope>
    <source>
        <strain evidence="7">NRRL Y-2460</strain>
    </source>
</reference>
<dbReference type="GO" id="GO:0034087">
    <property type="term" value="P:establishment of mitotic sister chromatid cohesion"/>
    <property type="evidence" value="ECO:0007669"/>
    <property type="project" value="EnsemblFungi"/>
</dbReference>
<protein>
    <recommendedName>
        <fullName evidence="5">GPN-loop GTPase 2</fullName>
    </recommendedName>
</protein>
<evidence type="ECO:0000256" key="1">
    <source>
        <dbReference type="ARBA" id="ARBA00005290"/>
    </source>
</evidence>
<name>A0A1E4TSG8_PACTA</name>
<dbReference type="Gene3D" id="3.40.50.300">
    <property type="entry name" value="P-loop containing nucleotide triphosphate hydrolases"/>
    <property type="match status" value="1"/>
</dbReference>
<dbReference type="SUPFAM" id="SSF52540">
    <property type="entry name" value="P-loop containing nucleoside triphosphate hydrolases"/>
    <property type="match status" value="1"/>
</dbReference>
<dbReference type="AlphaFoldDB" id="A0A1E4TSG8"/>
<gene>
    <name evidence="6" type="ORF">PACTADRAFT_76317</name>
</gene>
<keyword evidence="3 5" id="KW-0378">Hydrolase</keyword>
<dbReference type="FunFam" id="3.40.50.300:FF:000338">
    <property type="entry name" value="GPN-loop GTPase 2"/>
    <property type="match status" value="1"/>
</dbReference>
<proteinExistence type="inferred from homology"/>
<dbReference type="EMBL" id="KV454015">
    <property type="protein sequence ID" value="ODV94703.1"/>
    <property type="molecule type" value="Genomic_DNA"/>
</dbReference>
<keyword evidence="7" id="KW-1185">Reference proteome</keyword>
<dbReference type="GO" id="GO:0005525">
    <property type="term" value="F:GTP binding"/>
    <property type="evidence" value="ECO:0007669"/>
    <property type="project" value="UniProtKB-KW"/>
</dbReference>
<organism evidence="6 7">
    <name type="scientific">Pachysolen tannophilus NRRL Y-2460</name>
    <dbReference type="NCBI Taxonomy" id="669874"/>
    <lineage>
        <taxon>Eukaryota</taxon>
        <taxon>Fungi</taxon>
        <taxon>Dikarya</taxon>
        <taxon>Ascomycota</taxon>
        <taxon>Saccharomycotina</taxon>
        <taxon>Pichiomycetes</taxon>
        <taxon>Pachysolenaceae</taxon>
        <taxon>Pachysolen</taxon>
    </lineage>
</organism>
<dbReference type="Pfam" id="PF03029">
    <property type="entry name" value="ATP_bind_1"/>
    <property type="match status" value="1"/>
</dbReference>
<evidence type="ECO:0000256" key="4">
    <source>
        <dbReference type="ARBA" id="ARBA00023134"/>
    </source>
</evidence>
<dbReference type="OrthoDB" id="5839at2759"/>
<evidence type="ECO:0000313" key="6">
    <source>
        <dbReference type="EMBL" id="ODV94703.1"/>
    </source>
</evidence>
<dbReference type="Proteomes" id="UP000094236">
    <property type="component" value="Unassembled WGS sequence"/>
</dbReference>
<dbReference type="InterPro" id="IPR027417">
    <property type="entry name" value="P-loop_NTPase"/>
</dbReference>
<dbReference type="InterPro" id="IPR004130">
    <property type="entry name" value="Gpn"/>
</dbReference>
<dbReference type="GO" id="GO:0003924">
    <property type="term" value="F:GTPase activity"/>
    <property type="evidence" value="ECO:0007669"/>
    <property type="project" value="TreeGrafter"/>
</dbReference>
<dbReference type="PANTHER" id="PTHR21231">
    <property type="entry name" value="XPA-BINDING PROTEIN 1-RELATED"/>
    <property type="match status" value="1"/>
</dbReference>
<dbReference type="PANTHER" id="PTHR21231:SF3">
    <property type="entry name" value="GPN-LOOP GTPASE 2"/>
    <property type="match status" value="1"/>
</dbReference>
<evidence type="ECO:0000256" key="2">
    <source>
        <dbReference type="ARBA" id="ARBA00022741"/>
    </source>
</evidence>
<comment type="subunit">
    <text evidence="5">Binds to RNA polymerase II (RNAPII).</text>
</comment>
<dbReference type="GO" id="GO:0006606">
    <property type="term" value="P:protein import into nucleus"/>
    <property type="evidence" value="ECO:0007669"/>
    <property type="project" value="EnsemblFungi"/>
</dbReference>